<reference evidence="2 3" key="1">
    <citation type="journal article" date="2019" name="Int. J. Syst. Evol. Microbiol.">
        <title>The Global Catalogue of Microorganisms (GCM) 10K type strain sequencing project: providing services to taxonomists for standard genome sequencing and annotation.</title>
        <authorList>
            <consortium name="The Broad Institute Genomics Platform"/>
            <consortium name="The Broad Institute Genome Sequencing Center for Infectious Disease"/>
            <person name="Wu L."/>
            <person name="Ma J."/>
        </authorList>
    </citation>
    <scope>NUCLEOTIDE SEQUENCE [LARGE SCALE GENOMIC DNA]</scope>
    <source>
        <strain evidence="2 3">JCM 6242</strain>
    </source>
</reference>
<comment type="caution">
    <text evidence="2">The sequence shown here is derived from an EMBL/GenBank/DDBJ whole genome shotgun (WGS) entry which is preliminary data.</text>
</comment>
<dbReference type="EMBL" id="BAAAVI010000004">
    <property type="protein sequence ID" value="GAA2851448.1"/>
    <property type="molecule type" value="Genomic_DNA"/>
</dbReference>
<sequence length="93" mass="9823">MRLFAAEQTALHETEQDRTAALDRALGSYVATARLALKLTHYPTVPADVELDAAPLLLTSDAKGSARSISTWETPPRPTPGSRPGSPARGPGT</sequence>
<evidence type="ECO:0000313" key="2">
    <source>
        <dbReference type="EMBL" id="GAA2851448.1"/>
    </source>
</evidence>
<evidence type="ECO:0000256" key="1">
    <source>
        <dbReference type="SAM" id="MobiDB-lite"/>
    </source>
</evidence>
<dbReference type="Proteomes" id="UP001500831">
    <property type="component" value="Unassembled WGS sequence"/>
</dbReference>
<keyword evidence="3" id="KW-1185">Reference proteome</keyword>
<gene>
    <name evidence="2" type="ORF">GCM10010517_09060</name>
</gene>
<name>A0ABN3VS72_9ACTN</name>
<feature type="compositionally biased region" description="Low complexity" evidence="1">
    <location>
        <begin position="82"/>
        <end position="93"/>
    </location>
</feature>
<accession>A0ABN3VS72</accession>
<proteinExistence type="predicted"/>
<feature type="region of interest" description="Disordered" evidence="1">
    <location>
        <begin position="60"/>
        <end position="93"/>
    </location>
</feature>
<protein>
    <submittedName>
        <fullName evidence="2">Uncharacterized protein</fullName>
    </submittedName>
</protein>
<organism evidence="2 3">
    <name type="scientific">Streptosporangium fragile</name>
    <dbReference type="NCBI Taxonomy" id="46186"/>
    <lineage>
        <taxon>Bacteria</taxon>
        <taxon>Bacillati</taxon>
        <taxon>Actinomycetota</taxon>
        <taxon>Actinomycetes</taxon>
        <taxon>Streptosporangiales</taxon>
        <taxon>Streptosporangiaceae</taxon>
        <taxon>Streptosporangium</taxon>
    </lineage>
</organism>
<evidence type="ECO:0000313" key="3">
    <source>
        <dbReference type="Proteomes" id="UP001500831"/>
    </source>
</evidence>